<accession>A0AAV4QSY9</accession>
<dbReference type="EMBL" id="BPLR01006808">
    <property type="protein sequence ID" value="GIY12570.1"/>
    <property type="molecule type" value="Genomic_DNA"/>
</dbReference>
<proteinExistence type="predicted"/>
<sequence>MQKAPPPQSSEHLQLQRTLMGSGRVTTRRAKCVSDDLAAAATGTSFNGATRLPVLKAVGLVVVLKKEFTEFNNESSRCLLSTTEPDIFNSSQVPWV</sequence>
<dbReference type="Proteomes" id="UP001054945">
    <property type="component" value="Unassembled WGS sequence"/>
</dbReference>
<protein>
    <submittedName>
        <fullName evidence="1">Uncharacterized protein</fullName>
    </submittedName>
</protein>
<comment type="caution">
    <text evidence="1">The sequence shown here is derived from an EMBL/GenBank/DDBJ whole genome shotgun (WGS) entry which is preliminary data.</text>
</comment>
<organism evidence="1 2">
    <name type="scientific">Caerostris extrusa</name>
    <name type="common">Bark spider</name>
    <name type="synonym">Caerostris bankana</name>
    <dbReference type="NCBI Taxonomy" id="172846"/>
    <lineage>
        <taxon>Eukaryota</taxon>
        <taxon>Metazoa</taxon>
        <taxon>Ecdysozoa</taxon>
        <taxon>Arthropoda</taxon>
        <taxon>Chelicerata</taxon>
        <taxon>Arachnida</taxon>
        <taxon>Araneae</taxon>
        <taxon>Araneomorphae</taxon>
        <taxon>Entelegynae</taxon>
        <taxon>Araneoidea</taxon>
        <taxon>Araneidae</taxon>
        <taxon>Caerostris</taxon>
    </lineage>
</organism>
<dbReference type="AlphaFoldDB" id="A0AAV4QSY9"/>
<evidence type="ECO:0000313" key="2">
    <source>
        <dbReference type="Proteomes" id="UP001054945"/>
    </source>
</evidence>
<reference evidence="1 2" key="1">
    <citation type="submission" date="2021-06" db="EMBL/GenBank/DDBJ databases">
        <title>Caerostris extrusa draft genome.</title>
        <authorList>
            <person name="Kono N."/>
            <person name="Arakawa K."/>
        </authorList>
    </citation>
    <scope>NUCLEOTIDE SEQUENCE [LARGE SCALE GENOMIC DNA]</scope>
</reference>
<gene>
    <name evidence="1" type="ORF">CEXT_93081</name>
</gene>
<keyword evidence="2" id="KW-1185">Reference proteome</keyword>
<evidence type="ECO:0000313" key="1">
    <source>
        <dbReference type="EMBL" id="GIY12570.1"/>
    </source>
</evidence>
<name>A0AAV4QSY9_CAEEX</name>